<dbReference type="EMBL" id="BTRK01000005">
    <property type="protein sequence ID" value="GMR52472.1"/>
    <property type="molecule type" value="Genomic_DNA"/>
</dbReference>
<protein>
    <submittedName>
        <fullName evidence="1">Uncharacterized protein</fullName>
    </submittedName>
</protein>
<feature type="non-terminal residue" evidence="1">
    <location>
        <position position="1"/>
    </location>
</feature>
<accession>A0AAN5CXQ5</accession>
<evidence type="ECO:0000313" key="2">
    <source>
        <dbReference type="Proteomes" id="UP001328107"/>
    </source>
</evidence>
<dbReference type="Proteomes" id="UP001328107">
    <property type="component" value="Unassembled WGS sequence"/>
</dbReference>
<organism evidence="1 2">
    <name type="scientific">Pristionchus mayeri</name>
    <dbReference type="NCBI Taxonomy" id="1317129"/>
    <lineage>
        <taxon>Eukaryota</taxon>
        <taxon>Metazoa</taxon>
        <taxon>Ecdysozoa</taxon>
        <taxon>Nematoda</taxon>
        <taxon>Chromadorea</taxon>
        <taxon>Rhabditida</taxon>
        <taxon>Rhabditina</taxon>
        <taxon>Diplogasteromorpha</taxon>
        <taxon>Diplogasteroidea</taxon>
        <taxon>Neodiplogasteridae</taxon>
        <taxon>Pristionchus</taxon>
    </lineage>
</organism>
<sequence length="67" mass="7115">NYSSSAGAYNKLIEMGLAINRVLRAVPTCSSSNDDFGGVIPCNNYNHSTDGSLISQCSRPLHTVPIS</sequence>
<proteinExistence type="predicted"/>
<evidence type="ECO:0000313" key="1">
    <source>
        <dbReference type="EMBL" id="GMR52472.1"/>
    </source>
</evidence>
<name>A0AAN5CXQ5_9BILA</name>
<reference evidence="2" key="1">
    <citation type="submission" date="2022-10" db="EMBL/GenBank/DDBJ databases">
        <title>Genome assembly of Pristionchus species.</title>
        <authorList>
            <person name="Yoshida K."/>
            <person name="Sommer R.J."/>
        </authorList>
    </citation>
    <scope>NUCLEOTIDE SEQUENCE [LARGE SCALE GENOMIC DNA]</scope>
    <source>
        <strain evidence="2">RS5460</strain>
    </source>
</reference>
<feature type="non-terminal residue" evidence="1">
    <location>
        <position position="67"/>
    </location>
</feature>
<comment type="caution">
    <text evidence="1">The sequence shown here is derived from an EMBL/GenBank/DDBJ whole genome shotgun (WGS) entry which is preliminary data.</text>
</comment>
<dbReference type="AlphaFoldDB" id="A0AAN5CXQ5"/>
<gene>
    <name evidence="1" type="ORF">PMAYCL1PPCAC_22667</name>
</gene>
<keyword evidence="2" id="KW-1185">Reference proteome</keyword>